<comment type="similarity">
    <text evidence="2">Belongs to the Ro 60 kDa family.</text>
</comment>
<dbReference type="GO" id="GO:0003723">
    <property type="term" value="F:RNA binding"/>
    <property type="evidence" value="ECO:0007669"/>
    <property type="project" value="UniProtKB-KW"/>
</dbReference>
<dbReference type="AlphaFoldDB" id="A0A0M7A119"/>
<evidence type="ECO:0000313" key="10">
    <source>
        <dbReference type="Proteomes" id="UP000049983"/>
    </source>
</evidence>
<dbReference type="GO" id="GO:1990904">
    <property type="term" value="C:ribonucleoprotein complex"/>
    <property type="evidence" value="ECO:0007669"/>
    <property type="project" value="UniProtKB-KW"/>
</dbReference>
<protein>
    <submittedName>
        <fullName evidence="9">Ro sixty-related protein</fullName>
    </submittedName>
</protein>
<dbReference type="STRING" id="311410.LA5095_01479"/>
<evidence type="ECO:0000259" key="8">
    <source>
        <dbReference type="PROSITE" id="PS50988"/>
    </source>
</evidence>
<organism evidence="9 10">
    <name type="scientific">Roseibium album</name>
    <dbReference type="NCBI Taxonomy" id="311410"/>
    <lineage>
        <taxon>Bacteria</taxon>
        <taxon>Pseudomonadati</taxon>
        <taxon>Pseudomonadota</taxon>
        <taxon>Alphaproteobacteria</taxon>
        <taxon>Hyphomicrobiales</taxon>
        <taxon>Stappiaceae</taxon>
        <taxon>Roseibium</taxon>
    </lineage>
</organism>
<sequence length="524" mass="57496">MANKSLFASQRGRTSGKAGARNLAGGKAYTYEDRHKLAQLAATGSIGDTFYQSADLELKAVLETAAAVPDAFLAKTAVYARQKGKMKDLPALLLAVLASRDPVLLAKAFPFVVTDGRMLRNFVQILRSGQTGRKSLGTRPKALVRGWLNAATDYQLLQANIGNDPSLADVIKMVHPKPRDAERAALFAWLIGKPCDVEKLPAQVRDYVAFLENPNGREVPDVPFQMLTHLQLAREDWTMLAERGSWNMVRMNLNTFLRHGVFEGKRFEKAPAVRMVADILKDPKRIRKARAFPYQLLTGFQALSEDMPSEIREAMHEAMEISVANVPAFKGQVVVCPDVSGSMVSPVTGYRKGATTVTRCVDVAALVSAAVLRRNRGATVLPFEVNVRPVKLVARDTILTNAQKLTEQWGGGTNCAAPLAWLNEKRRAPDLVILVSDNQSWAGVQQGRGTGVMREWETLKRRNPDAKLVCIDIAPYGTSQARSRPDILNIGGFSDAVFDQIAAFAKGTMNVDQWVGEIEAIDLT</sequence>
<dbReference type="GeneID" id="97670104"/>
<evidence type="ECO:0000313" key="9">
    <source>
        <dbReference type="EMBL" id="CTQ70970.1"/>
    </source>
</evidence>
<dbReference type="PANTHER" id="PTHR14202">
    <property type="entry name" value="60 KDA RIBONUCLEOPROTEIN SSA/RO"/>
    <property type="match status" value="1"/>
</dbReference>
<evidence type="ECO:0000256" key="2">
    <source>
        <dbReference type="ARBA" id="ARBA00007814"/>
    </source>
</evidence>
<keyword evidence="6" id="KW-0687">Ribonucleoprotein</keyword>
<dbReference type="SUPFAM" id="SSF53300">
    <property type="entry name" value="vWA-like"/>
    <property type="match status" value="1"/>
</dbReference>
<dbReference type="GO" id="GO:0046872">
    <property type="term" value="F:metal ion binding"/>
    <property type="evidence" value="ECO:0007669"/>
    <property type="project" value="UniProtKB-KW"/>
</dbReference>
<dbReference type="GO" id="GO:0005737">
    <property type="term" value="C:cytoplasm"/>
    <property type="evidence" value="ECO:0007669"/>
    <property type="project" value="UniProtKB-SubCell"/>
</dbReference>
<evidence type="ECO:0000256" key="4">
    <source>
        <dbReference type="ARBA" id="ARBA00022723"/>
    </source>
</evidence>
<dbReference type="InterPro" id="IPR056800">
    <property type="entry name" value="vWA_Ro60"/>
</dbReference>
<comment type="subcellular location">
    <subcellularLocation>
        <location evidence="1">Cytoplasm</location>
    </subcellularLocation>
</comment>
<evidence type="ECO:0000256" key="1">
    <source>
        <dbReference type="ARBA" id="ARBA00004496"/>
    </source>
</evidence>
<evidence type="ECO:0000256" key="7">
    <source>
        <dbReference type="SAM" id="MobiDB-lite"/>
    </source>
</evidence>
<dbReference type="InterPro" id="IPR037214">
    <property type="entry name" value="TROVE_dom_sf"/>
</dbReference>
<dbReference type="InterPro" id="IPR008858">
    <property type="entry name" value="TROVE_dom"/>
</dbReference>
<feature type="compositionally biased region" description="Polar residues" evidence="7">
    <location>
        <begin position="1"/>
        <end position="13"/>
    </location>
</feature>
<dbReference type="InterPro" id="IPR036465">
    <property type="entry name" value="vWFA_dom_sf"/>
</dbReference>
<dbReference type="EMBL" id="CXWC01000010">
    <property type="protein sequence ID" value="CTQ70970.1"/>
    <property type="molecule type" value="Genomic_DNA"/>
</dbReference>
<accession>A0A0M7A119</accession>
<feature type="domain" description="TROVE" evidence="8">
    <location>
        <begin position="20"/>
        <end position="331"/>
    </location>
</feature>
<evidence type="ECO:0000256" key="5">
    <source>
        <dbReference type="ARBA" id="ARBA00022884"/>
    </source>
</evidence>
<dbReference type="InterPro" id="IPR040322">
    <property type="entry name" value="TROVE2"/>
</dbReference>
<keyword evidence="10" id="KW-1185">Reference proteome</keyword>
<dbReference type="SUPFAM" id="SSF140864">
    <property type="entry name" value="TROVE domain-like"/>
    <property type="match status" value="1"/>
</dbReference>
<keyword evidence="5" id="KW-0694">RNA-binding</keyword>
<keyword evidence="3" id="KW-0963">Cytoplasm</keyword>
<feature type="region of interest" description="Disordered" evidence="7">
    <location>
        <begin position="1"/>
        <end position="20"/>
    </location>
</feature>
<gene>
    <name evidence="9" type="primary">rsr</name>
    <name evidence="9" type="ORF">LA5096_02734</name>
</gene>
<keyword evidence="4" id="KW-0479">Metal-binding</keyword>
<dbReference type="OrthoDB" id="208855at2"/>
<evidence type="ECO:0000256" key="3">
    <source>
        <dbReference type="ARBA" id="ARBA00022490"/>
    </source>
</evidence>
<dbReference type="Proteomes" id="UP000049983">
    <property type="component" value="Unassembled WGS sequence"/>
</dbReference>
<reference evidence="10" key="1">
    <citation type="submission" date="2015-07" db="EMBL/GenBank/DDBJ databases">
        <authorList>
            <person name="Rodrigo-Torres Lidia"/>
            <person name="Arahal R.David."/>
        </authorList>
    </citation>
    <scope>NUCLEOTIDE SEQUENCE [LARGE SCALE GENOMIC DNA]</scope>
    <source>
        <strain evidence="10">CECT 5096</strain>
    </source>
</reference>
<name>A0A0M7A119_9HYPH</name>
<dbReference type="Pfam" id="PF25045">
    <property type="entry name" value="vWA_Ro60"/>
    <property type="match status" value="1"/>
</dbReference>
<dbReference type="Gene3D" id="3.40.50.410">
    <property type="entry name" value="von Willebrand factor, type A domain"/>
    <property type="match status" value="1"/>
</dbReference>
<dbReference type="PROSITE" id="PS50988">
    <property type="entry name" value="TROVE"/>
    <property type="match status" value="1"/>
</dbReference>
<dbReference type="RefSeq" id="WP_055114251.1">
    <property type="nucleotide sequence ID" value="NZ_CXWA01000001.1"/>
</dbReference>
<proteinExistence type="inferred from homology"/>
<dbReference type="PANTHER" id="PTHR14202:SF0">
    <property type="entry name" value="RNA-BINDING PROTEIN RO60"/>
    <property type="match status" value="1"/>
</dbReference>
<evidence type="ECO:0000256" key="6">
    <source>
        <dbReference type="ARBA" id="ARBA00023274"/>
    </source>
</evidence>